<evidence type="ECO:0000313" key="10">
    <source>
        <dbReference type="Proteomes" id="UP000531594"/>
    </source>
</evidence>
<evidence type="ECO:0000313" key="9">
    <source>
        <dbReference type="EMBL" id="MBB6445590.1"/>
    </source>
</evidence>
<protein>
    <recommendedName>
        <fullName evidence="6">TVP38/TMEM64 family membrane protein</fullName>
    </recommendedName>
</protein>
<evidence type="ECO:0000256" key="2">
    <source>
        <dbReference type="ARBA" id="ARBA00022475"/>
    </source>
</evidence>
<evidence type="ECO:0000259" key="8">
    <source>
        <dbReference type="Pfam" id="PF09335"/>
    </source>
</evidence>
<dbReference type="InterPro" id="IPR015414">
    <property type="entry name" value="TMEM64"/>
</dbReference>
<dbReference type="PANTHER" id="PTHR12677:SF59">
    <property type="entry name" value="GOLGI APPARATUS MEMBRANE PROTEIN TVP38-RELATED"/>
    <property type="match status" value="1"/>
</dbReference>
<evidence type="ECO:0000256" key="4">
    <source>
        <dbReference type="ARBA" id="ARBA00022989"/>
    </source>
</evidence>
<feature type="transmembrane region" description="Helical" evidence="6">
    <location>
        <begin position="166"/>
        <end position="185"/>
    </location>
</feature>
<evidence type="ECO:0000256" key="7">
    <source>
        <dbReference type="SAM" id="Coils"/>
    </source>
</evidence>
<dbReference type="Proteomes" id="UP000531594">
    <property type="component" value="Unassembled WGS sequence"/>
</dbReference>
<sequence>MLKARLLFYYTTAGIALGFLINMLLFFNVAYEMMIGLGLVMYIFTGFGLMVAIAKKRLDWKYSFFYIELAAILLALLTGRLQQFFYITREALVITNPVSEIQPIFIVCAIIINLVNLYIVSTIGKYQKEYTKEERKALKAKQVKLSELREELDEEEIAQIKKRRKLGRIIAVVGIAIFMICYFTIPTLHNGLNHAFSTISKLDTAVVIEYLRSYGKLAIVVSFTLMVLQSIAAPIPAFLITLSNAAIFGWWQGAILSWASAMAGAALCFYIARVLGRDAVEKLTSKGAMESVDVFFEKYGNRTIMVCRLLPFVSFDFVSYAAGLTNMKFWSFFIATGIGQLPATIVYSYVGGTLTGGAQKLFVGLLTLFALSILIGVAKRVYNDKQQRKGKIEEKEIKEEMV</sequence>
<organism evidence="9 10">
    <name type="scientific">Bacillus benzoevorans</name>
    <dbReference type="NCBI Taxonomy" id="1456"/>
    <lineage>
        <taxon>Bacteria</taxon>
        <taxon>Bacillati</taxon>
        <taxon>Bacillota</taxon>
        <taxon>Bacilli</taxon>
        <taxon>Bacillales</taxon>
        <taxon>Bacillaceae</taxon>
        <taxon>Bacillus</taxon>
    </lineage>
</organism>
<keyword evidence="5 6" id="KW-0472">Membrane</keyword>
<comment type="subcellular location">
    <subcellularLocation>
        <location evidence="1 6">Cell membrane</location>
        <topology evidence="1 6">Multi-pass membrane protein</topology>
    </subcellularLocation>
</comment>
<comment type="caution">
    <text evidence="9">The sequence shown here is derived from an EMBL/GenBank/DDBJ whole genome shotgun (WGS) entry which is preliminary data.</text>
</comment>
<evidence type="ECO:0000256" key="5">
    <source>
        <dbReference type="ARBA" id="ARBA00023136"/>
    </source>
</evidence>
<proteinExistence type="inferred from homology"/>
<feature type="transmembrane region" description="Helical" evidence="6">
    <location>
        <begin position="101"/>
        <end position="120"/>
    </location>
</feature>
<keyword evidence="4 6" id="KW-1133">Transmembrane helix</keyword>
<evidence type="ECO:0000256" key="1">
    <source>
        <dbReference type="ARBA" id="ARBA00004651"/>
    </source>
</evidence>
<keyword evidence="3 6" id="KW-0812">Transmembrane</keyword>
<feature type="transmembrane region" description="Helical" evidence="6">
    <location>
        <begin position="303"/>
        <end position="322"/>
    </location>
</feature>
<feature type="transmembrane region" description="Helical" evidence="6">
    <location>
        <begin position="254"/>
        <end position="272"/>
    </location>
</feature>
<feature type="transmembrane region" description="Helical" evidence="6">
    <location>
        <begin position="362"/>
        <end position="382"/>
    </location>
</feature>
<dbReference type="Pfam" id="PF09335">
    <property type="entry name" value="VTT_dom"/>
    <property type="match status" value="1"/>
</dbReference>
<dbReference type="EMBL" id="JACHGK010000006">
    <property type="protein sequence ID" value="MBB6445590.1"/>
    <property type="molecule type" value="Genomic_DNA"/>
</dbReference>
<feature type="transmembrane region" description="Helical" evidence="6">
    <location>
        <begin position="7"/>
        <end position="27"/>
    </location>
</feature>
<comment type="caution">
    <text evidence="6">Lacks conserved residue(s) required for the propagation of feature annotation.</text>
</comment>
<feature type="coiled-coil region" evidence="7">
    <location>
        <begin position="131"/>
        <end position="165"/>
    </location>
</feature>
<feature type="transmembrane region" description="Helical" evidence="6">
    <location>
        <begin position="33"/>
        <end position="52"/>
    </location>
</feature>
<dbReference type="PANTHER" id="PTHR12677">
    <property type="entry name" value="GOLGI APPARATUS MEMBRANE PROTEIN TVP38-RELATED"/>
    <property type="match status" value="1"/>
</dbReference>
<feature type="transmembrane region" description="Helical" evidence="6">
    <location>
        <begin position="329"/>
        <end position="350"/>
    </location>
</feature>
<dbReference type="AlphaFoldDB" id="A0A7X0HRJ0"/>
<feature type="transmembrane region" description="Helical" evidence="6">
    <location>
        <begin position="217"/>
        <end position="242"/>
    </location>
</feature>
<keyword evidence="10" id="KW-1185">Reference proteome</keyword>
<gene>
    <name evidence="9" type="ORF">HNR53_002209</name>
</gene>
<feature type="domain" description="VTT" evidence="8">
    <location>
        <begin position="235"/>
        <end position="351"/>
    </location>
</feature>
<keyword evidence="7" id="KW-0175">Coiled coil</keyword>
<feature type="transmembrane region" description="Helical" evidence="6">
    <location>
        <begin position="64"/>
        <end position="81"/>
    </location>
</feature>
<dbReference type="GO" id="GO:0005886">
    <property type="term" value="C:plasma membrane"/>
    <property type="evidence" value="ECO:0007669"/>
    <property type="project" value="UniProtKB-SubCell"/>
</dbReference>
<keyword evidence="2 6" id="KW-1003">Cell membrane</keyword>
<dbReference type="RefSeq" id="WP_184525749.1">
    <property type="nucleotide sequence ID" value="NZ_JACHGK010000006.1"/>
</dbReference>
<dbReference type="InterPro" id="IPR032816">
    <property type="entry name" value="VTT_dom"/>
</dbReference>
<evidence type="ECO:0000256" key="3">
    <source>
        <dbReference type="ARBA" id="ARBA00022692"/>
    </source>
</evidence>
<evidence type="ECO:0000256" key="6">
    <source>
        <dbReference type="RuleBase" id="RU366058"/>
    </source>
</evidence>
<accession>A0A7X0HRJ0</accession>
<name>A0A7X0HRJ0_9BACI</name>
<comment type="similarity">
    <text evidence="6">Belongs to the TVP38/TMEM64 family.</text>
</comment>
<reference evidence="9 10" key="1">
    <citation type="submission" date="2020-08" db="EMBL/GenBank/DDBJ databases">
        <title>Genomic Encyclopedia of Type Strains, Phase IV (KMG-IV): sequencing the most valuable type-strain genomes for metagenomic binning, comparative biology and taxonomic classification.</title>
        <authorList>
            <person name="Goeker M."/>
        </authorList>
    </citation>
    <scope>NUCLEOTIDE SEQUENCE [LARGE SCALE GENOMIC DNA]</scope>
    <source>
        <strain evidence="9 10">DSM 5391</strain>
    </source>
</reference>